<dbReference type="Gene3D" id="3.10.129.110">
    <property type="entry name" value="Polyketide synthase dehydratase"/>
    <property type="match status" value="1"/>
</dbReference>
<dbReference type="AlphaFoldDB" id="A0A4R8PS57"/>
<comment type="caution">
    <text evidence="1">The sequence shown here is derived from an EMBL/GenBank/DDBJ whole genome shotgun (WGS) entry which is preliminary data.</text>
</comment>
<evidence type="ECO:0000313" key="2">
    <source>
        <dbReference type="Proteomes" id="UP000295083"/>
    </source>
</evidence>
<accession>A0A4R8PS57</accession>
<dbReference type="Proteomes" id="UP000295083">
    <property type="component" value="Unassembled WGS sequence"/>
</dbReference>
<evidence type="ECO:0000313" key="1">
    <source>
        <dbReference type="EMBL" id="TDZ28551.1"/>
    </source>
</evidence>
<dbReference type="InterPro" id="IPR042104">
    <property type="entry name" value="PKS_dehydratase_sf"/>
</dbReference>
<sequence>MLAVAIEAARQLAASVEDRILGYQLDKVRFLDIINVHDSERGIVMRRQGQATNTSGQKLCYDWRVFGTNGDDWDECAHGSIKVELQPESDLDP</sequence>
<protein>
    <submittedName>
        <fullName evidence="1">Uncharacterized protein</fullName>
    </submittedName>
</protein>
<dbReference type="EMBL" id="QAPG01000834">
    <property type="protein sequence ID" value="TDZ28551.1"/>
    <property type="molecule type" value="Genomic_DNA"/>
</dbReference>
<keyword evidence="2" id="KW-1185">Reference proteome</keyword>
<proteinExistence type="predicted"/>
<gene>
    <name evidence="1" type="ORF">C8035_v007480</name>
</gene>
<name>A0A4R8PS57_9PEZI</name>
<organism evidence="1 2">
    <name type="scientific">Colletotrichum spinosum</name>
    <dbReference type="NCBI Taxonomy" id="1347390"/>
    <lineage>
        <taxon>Eukaryota</taxon>
        <taxon>Fungi</taxon>
        <taxon>Dikarya</taxon>
        <taxon>Ascomycota</taxon>
        <taxon>Pezizomycotina</taxon>
        <taxon>Sordariomycetes</taxon>
        <taxon>Hypocreomycetidae</taxon>
        <taxon>Glomerellales</taxon>
        <taxon>Glomerellaceae</taxon>
        <taxon>Colletotrichum</taxon>
        <taxon>Colletotrichum orbiculare species complex</taxon>
    </lineage>
</organism>
<reference evidence="1 2" key="1">
    <citation type="submission" date="2018-11" db="EMBL/GenBank/DDBJ databases">
        <title>Genome sequence and assembly of Colletotrichum spinosum.</title>
        <authorList>
            <person name="Gan P."/>
            <person name="Shirasu K."/>
        </authorList>
    </citation>
    <scope>NUCLEOTIDE SEQUENCE [LARGE SCALE GENOMIC DNA]</scope>
    <source>
        <strain evidence="1 2">CBS 515.97</strain>
    </source>
</reference>